<reference evidence="2" key="1">
    <citation type="journal article" date="2020" name="Nature">
        <title>Giant virus diversity and host interactions through global metagenomics.</title>
        <authorList>
            <person name="Schulz F."/>
            <person name="Roux S."/>
            <person name="Paez-Espino D."/>
            <person name="Jungbluth S."/>
            <person name="Walsh D.A."/>
            <person name="Denef V.J."/>
            <person name="McMahon K.D."/>
            <person name="Konstantinidis K.T."/>
            <person name="Eloe-Fadrosh E.A."/>
            <person name="Kyrpides N.C."/>
            <person name="Woyke T."/>
        </authorList>
    </citation>
    <scope>NUCLEOTIDE SEQUENCE</scope>
    <source>
        <strain evidence="2">GVMAG-M-3300009182-46</strain>
    </source>
</reference>
<accession>A0A6C0F6H3</accession>
<feature type="region of interest" description="Disordered" evidence="1">
    <location>
        <begin position="140"/>
        <end position="191"/>
    </location>
</feature>
<proteinExistence type="predicted"/>
<organism evidence="2">
    <name type="scientific">viral metagenome</name>
    <dbReference type="NCBI Taxonomy" id="1070528"/>
    <lineage>
        <taxon>unclassified sequences</taxon>
        <taxon>metagenomes</taxon>
        <taxon>organismal metagenomes</taxon>
    </lineage>
</organism>
<evidence type="ECO:0000313" key="2">
    <source>
        <dbReference type="EMBL" id="QHT36159.1"/>
    </source>
</evidence>
<sequence>MAKSNKKKSQKIRKQPLYQMKGCASRKNRNIGCKKCKKMHVYGTCAYNGLCTCPCECHRKRGQKGGCGCGSTILQTGGASANNYPMTGPFVGNGWTPKISGWPSIDGISGNRNYLEYNNRLVDPQTQIMPYNFRNGWAGGKSRRRKVGGWTYSSSSSTSSSEEDKKPAVVGKGVNGKKHLKKGKKNKTAKRGGGVLANITSDVMFNLKSAYSALNGQTQPVNPSPYMDQMTQKLTLM</sequence>
<dbReference type="AlphaFoldDB" id="A0A6C0F6H3"/>
<protein>
    <submittedName>
        <fullName evidence="2">Uncharacterized protein</fullName>
    </submittedName>
</protein>
<evidence type="ECO:0000256" key="1">
    <source>
        <dbReference type="SAM" id="MobiDB-lite"/>
    </source>
</evidence>
<name>A0A6C0F6H3_9ZZZZ</name>
<feature type="compositionally biased region" description="Basic residues" evidence="1">
    <location>
        <begin position="175"/>
        <end position="190"/>
    </location>
</feature>
<dbReference type="EMBL" id="MN739031">
    <property type="protein sequence ID" value="QHT36159.1"/>
    <property type="molecule type" value="Genomic_DNA"/>
</dbReference>